<evidence type="ECO:0000313" key="1">
    <source>
        <dbReference type="EMBL" id="THV42749.1"/>
    </source>
</evidence>
<keyword evidence="1" id="KW-0326">Glycosidase</keyword>
<evidence type="ECO:0000313" key="2">
    <source>
        <dbReference type="Proteomes" id="UP000308760"/>
    </source>
</evidence>
<comment type="caution">
    <text evidence="1">The sequence shown here is derived from an EMBL/GenBank/DDBJ whole genome shotgun (WGS) entry which is preliminary data.</text>
</comment>
<keyword evidence="2" id="KW-1185">Reference proteome</keyword>
<organism evidence="1 2">
    <name type="scientific">Glycomyces buryatensis</name>
    <dbReference type="NCBI Taxonomy" id="2570927"/>
    <lineage>
        <taxon>Bacteria</taxon>
        <taxon>Bacillati</taxon>
        <taxon>Actinomycetota</taxon>
        <taxon>Actinomycetes</taxon>
        <taxon>Glycomycetales</taxon>
        <taxon>Glycomycetaceae</taxon>
        <taxon>Glycomyces</taxon>
    </lineage>
</organism>
<sequence>MAENAGAVAVVNCDFFNNDENAHPDAPHTNAPVGPVIMGGQDIKAAVPDKQRMGPARDDLVYPGSPDFPANQTVLGITTAGEATITELSLDGSLQTRSGEFTLDGLNQYAIPEGGIGAFTSEWGTGPRLRAICGDEGARNGPCSDSILEITVADDIVTEATVIDECCEASSDPVDAGEVVFVARDAAADELADVAVGDPLYWDHDLVAPDGAEFTTAIGGYPLVIDGRGLPGVDPGDRRPRTIAGHDKDGTTLFLAVVEEATLTEGSWRIRTLHR</sequence>
<protein>
    <submittedName>
        <fullName evidence="1">Phosphodiester glycosidase family protein</fullName>
    </submittedName>
</protein>
<proteinExistence type="predicted"/>
<dbReference type="GO" id="GO:0016798">
    <property type="term" value="F:hydrolase activity, acting on glycosyl bonds"/>
    <property type="evidence" value="ECO:0007669"/>
    <property type="project" value="UniProtKB-KW"/>
</dbReference>
<gene>
    <name evidence="1" type="ORF">FAB82_04695</name>
</gene>
<dbReference type="OrthoDB" id="9809781at2"/>
<dbReference type="EMBL" id="STGY01000017">
    <property type="protein sequence ID" value="THV42749.1"/>
    <property type="molecule type" value="Genomic_DNA"/>
</dbReference>
<reference evidence="2" key="1">
    <citation type="submission" date="2019-04" db="EMBL/GenBank/DDBJ databases">
        <title>Nocardioides xinjiangensis sp. nov.</title>
        <authorList>
            <person name="Liu S."/>
        </authorList>
    </citation>
    <scope>NUCLEOTIDE SEQUENCE [LARGE SCALE GENOMIC DNA]</scope>
    <source>
        <strain evidence="2">18</strain>
    </source>
</reference>
<dbReference type="AlphaFoldDB" id="A0A4S8QMT3"/>
<dbReference type="Proteomes" id="UP000308760">
    <property type="component" value="Unassembled WGS sequence"/>
</dbReference>
<name>A0A4S8QMT3_9ACTN</name>
<reference evidence="1 2" key="2">
    <citation type="submission" date="2019-05" db="EMBL/GenBank/DDBJ databases">
        <title>Glycomyces buryatensis sp. nov.</title>
        <authorList>
            <person name="Nikitina E."/>
        </authorList>
    </citation>
    <scope>NUCLEOTIDE SEQUENCE [LARGE SCALE GENOMIC DNA]</scope>
    <source>
        <strain evidence="1 2">18</strain>
    </source>
</reference>
<keyword evidence="1" id="KW-0378">Hydrolase</keyword>
<accession>A0A4S8QMT3</accession>
<dbReference type="RefSeq" id="WP_136533388.1">
    <property type="nucleotide sequence ID" value="NZ_STGY01000017.1"/>
</dbReference>